<name>A0A010ST56_PSEFL</name>
<organism evidence="2 3">
    <name type="scientific">Pseudomonas fluorescens HK44</name>
    <dbReference type="NCBI Taxonomy" id="1042209"/>
    <lineage>
        <taxon>Bacteria</taxon>
        <taxon>Pseudomonadati</taxon>
        <taxon>Pseudomonadota</taxon>
        <taxon>Gammaproteobacteria</taxon>
        <taxon>Pseudomonadales</taxon>
        <taxon>Pseudomonadaceae</taxon>
        <taxon>Pseudomonas</taxon>
    </lineage>
</organism>
<evidence type="ECO:0000313" key="3">
    <source>
        <dbReference type="Proteomes" id="UP000022611"/>
    </source>
</evidence>
<gene>
    <name evidence="2" type="ORF">HK44_008665</name>
</gene>
<protein>
    <submittedName>
        <fullName evidence="2">Uncharacterized protein</fullName>
    </submittedName>
</protein>
<reference evidence="2 3" key="1">
    <citation type="journal article" date="2011" name="J. Bacteriol.">
        <title>Draft genome sequence of the polycyclic aromatic hydrocarbon-degrading, genetically engineered bioluminescent bioreporter Pseudomonas fluorescens HK44.</title>
        <authorList>
            <person name="Chauhan A."/>
            <person name="Layton A.C."/>
            <person name="Williams D.E."/>
            <person name="Smartt A.E."/>
            <person name="Ripp S."/>
            <person name="Karpinets T.V."/>
            <person name="Brown S.D."/>
            <person name="Sayler G.S."/>
        </authorList>
    </citation>
    <scope>NUCLEOTIDE SEQUENCE [LARGE SCALE GENOMIC DNA]</scope>
    <source>
        <strain evidence="2 3">HK44</strain>
    </source>
</reference>
<accession>A0A010ST56</accession>
<keyword evidence="1" id="KW-0472">Membrane</keyword>
<keyword evidence="1" id="KW-1133">Transmembrane helix</keyword>
<proteinExistence type="predicted"/>
<sequence>MHQSEKLLGVIVIEVGVVVLGGQVFAELPVTAGEVELIAFSGTANSGKSRPIR</sequence>
<evidence type="ECO:0000313" key="2">
    <source>
        <dbReference type="EMBL" id="EXF94148.1"/>
    </source>
</evidence>
<dbReference type="EMBL" id="AFOY02000015">
    <property type="protein sequence ID" value="EXF94148.1"/>
    <property type="molecule type" value="Genomic_DNA"/>
</dbReference>
<evidence type="ECO:0000256" key="1">
    <source>
        <dbReference type="SAM" id="Phobius"/>
    </source>
</evidence>
<dbReference type="Proteomes" id="UP000022611">
    <property type="component" value="Unassembled WGS sequence"/>
</dbReference>
<keyword evidence="1" id="KW-0812">Transmembrane</keyword>
<feature type="transmembrane region" description="Helical" evidence="1">
    <location>
        <begin position="7"/>
        <end position="26"/>
    </location>
</feature>
<dbReference type="HOGENOM" id="CLU_3065201_0_0_6"/>
<comment type="caution">
    <text evidence="2">The sequence shown here is derived from an EMBL/GenBank/DDBJ whole genome shotgun (WGS) entry which is preliminary data.</text>
</comment>
<dbReference type="AlphaFoldDB" id="A0A010ST56"/>